<sequence>METCPHCTSSKLRKHGLARNGKQRYFCPACRRTSRPAPGTNAYDEGRKAEILRAYQERTSLRGLTRIFGVSRQTVTAWLKKSPTTAAAEPDASPAAAG</sequence>
<comment type="caution">
    <text evidence="1">The sequence shown here is derived from an EMBL/GenBank/DDBJ whole genome shotgun (WGS) entry which is preliminary data.</text>
</comment>
<gene>
    <name evidence="1" type="ORF">DLM85_24780</name>
</gene>
<dbReference type="InterPro" id="IPR051354">
    <property type="entry name" value="Transposase_27_IS1"/>
</dbReference>
<evidence type="ECO:0008006" key="3">
    <source>
        <dbReference type="Google" id="ProtNLM"/>
    </source>
</evidence>
<dbReference type="InterPro" id="IPR010921">
    <property type="entry name" value="Trp_repressor/repl_initiator"/>
</dbReference>
<dbReference type="RefSeq" id="WP_111480872.1">
    <property type="nucleotide sequence ID" value="NZ_QHKM01000033.1"/>
</dbReference>
<organism evidence="1 2">
    <name type="scientific">Hymenobacter edaphi</name>
    <dbReference type="NCBI Taxonomy" id="2211146"/>
    <lineage>
        <taxon>Bacteria</taxon>
        <taxon>Pseudomonadati</taxon>
        <taxon>Bacteroidota</taxon>
        <taxon>Cytophagia</taxon>
        <taxon>Cytophagales</taxon>
        <taxon>Hymenobacteraceae</taxon>
        <taxon>Hymenobacter</taxon>
    </lineage>
</organism>
<dbReference type="SUPFAM" id="SSF48295">
    <property type="entry name" value="TrpR-like"/>
    <property type="match status" value="1"/>
</dbReference>
<evidence type="ECO:0000313" key="1">
    <source>
        <dbReference type="EMBL" id="RAK61920.1"/>
    </source>
</evidence>
<dbReference type="PANTHER" id="PTHR33293:SF1">
    <property type="entry name" value="INSERTION ELEMENT IS1 1 PROTEIN INSB-RELATED"/>
    <property type="match status" value="1"/>
</dbReference>
<protein>
    <recommendedName>
        <fullName evidence="3">IS1 family transposase</fullName>
    </recommendedName>
</protein>
<dbReference type="PANTHER" id="PTHR33293">
    <property type="entry name" value="INSERTION ELEMENT IS1 1 PROTEIN INSB-RELATED"/>
    <property type="match status" value="1"/>
</dbReference>
<dbReference type="AlphaFoldDB" id="A0A328B3H3"/>
<name>A0A328B3H3_9BACT</name>
<dbReference type="Proteomes" id="UP000248553">
    <property type="component" value="Unassembled WGS sequence"/>
</dbReference>
<dbReference type="EMBL" id="QHKM01000033">
    <property type="protein sequence ID" value="RAK61920.1"/>
    <property type="molecule type" value="Genomic_DNA"/>
</dbReference>
<reference evidence="2" key="1">
    <citation type="submission" date="2018-05" db="EMBL/GenBank/DDBJ databases">
        <authorList>
            <person name="Nie L."/>
        </authorList>
    </citation>
    <scope>NUCLEOTIDE SEQUENCE [LARGE SCALE GENOMIC DNA]</scope>
    <source>
        <strain evidence="2">NL</strain>
    </source>
</reference>
<dbReference type="OrthoDB" id="1086493at2"/>
<proteinExistence type="predicted"/>
<dbReference type="Pfam" id="PF13384">
    <property type="entry name" value="HTH_23"/>
    <property type="match status" value="1"/>
</dbReference>
<dbReference type="GO" id="GO:0043565">
    <property type="term" value="F:sequence-specific DNA binding"/>
    <property type="evidence" value="ECO:0007669"/>
    <property type="project" value="InterPro"/>
</dbReference>
<keyword evidence="2" id="KW-1185">Reference proteome</keyword>
<evidence type="ECO:0000313" key="2">
    <source>
        <dbReference type="Proteomes" id="UP000248553"/>
    </source>
</evidence>
<accession>A0A328B3H3</accession>